<accession>A0AAE0RUY4</accession>
<gene>
    <name evidence="2" type="ORF">CHS0354_018211</name>
</gene>
<dbReference type="AlphaFoldDB" id="A0AAE0RUY4"/>
<protein>
    <submittedName>
        <fullName evidence="2">Uncharacterized protein</fullName>
    </submittedName>
</protein>
<feature type="chain" id="PRO_5041955205" evidence="1">
    <location>
        <begin position="22"/>
        <end position="137"/>
    </location>
</feature>
<dbReference type="EMBL" id="JAEAOA010001128">
    <property type="protein sequence ID" value="KAK3579775.1"/>
    <property type="molecule type" value="Genomic_DNA"/>
</dbReference>
<feature type="signal peptide" evidence="1">
    <location>
        <begin position="1"/>
        <end position="21"/>
    </location>
</feature>
<evidence type="ECO:0000313" key="3">
    <source>
        <dbReference type="Proteomes" id="UP001195483"/>
    </source>
</evidence>
<keyword evidence="1" id="KW-0732">Signal</keyword>
<sequence>MGTYSTLTAFIIMMCTTPIEATGSCPTPECVTYDISTEANCTEVSFEIPTYDCRWNAGLDLNVDQVILGGRIVAYRIEWGGGGWSDWYVPGINDLDGKYNPYDQFPSCHVQFKKMGMRRTWTYFYDHNHMYIICKNP</sequence>
<proteinExistence type="predicted"/>
<name>A0AAE0RUY4_9BIVA</name>
<reference evidence="2" key="3">
    <citation type="submission" date="2023-05" db="EMBL/GenBank/DDBJ databases">
        <authorList>
            <person name="Smith C.H."/>
        </authorList>
    </citation>
    <scope>NUCLEOTIDE SEQUENCE</scope>
    <source>
        <strain evidence="2">CHS0354</strain>
        <tissue evidence="2">Mantle</tissue>
    </source>
</reference>
<evidence type="ECO:0000256" key="1">
    <source>
        <dbReference type="SAM" id="SignalP"/>
    </source>
</evidence>
<dbReference type="Proteomes" id="UP001195483">
    <property type="component" value="Unassembled WGS sequence"/>
</dbReference>
<reference evidence="2" key="1">
    <citation type="journal article" date="2021" name="Genome Biol. Evol.">
        <title>A High-Quality Reference Genome for a Parasitic Bivalve with Doubly Uniparental Inheritance (Bivalvia: Unionida).</title>
        <authorList>
            <person name="Smith C.H."/>
        </authorList>
    </citation>
    <scope>NUCLEOTIDE SEQUENCE</scope>
    <source>
        <strain evidence="2">CHS0354</strain>
    </source>
</reference>
<keyword evidence="3" id="KW-1185">Reference proteome</keyword>
<organism evidence="2 3">
    <name type="scientific">Potamilus streckersoni</name>
    <dbReference type="NCBI Taxonomy" id="2493646"/>
    <lineage>
        <taxon>Eukaryota</taxon>
        <taxon>Metazoa</taxon>
        <taxon>Spiralia</taxon>
        <taxon>Lophotrochozoa</taxon>
        <taxon>Mollusca</taxon>
        <taxon>Bivalvia</taxon>
        <taxon>Autobranchia</taxon>
        <taxon>Heteroconchia</taxon>
        <taxon>Palaeoheterodonta</taxon>
        <taxon>Unionida</taxon>
        <taxon>Unionoidea</taxon>
        <taxon>Unionidae</taxon>
        <taxon>Ambleminae</taxon>
        <taxon>Lampsilini</taxon>
        <taxon>Potamilus</taxon>
    </lineage>
</organism>
<comment type="caution">
    <text evidence="2">The sequence shown here is derived from an EMBL/GenBank/DDBJ whole genome shotgun (WGS) entry which is preliminary data.</text>
</comment>
<reference evidence="2" key="2">
    <citation type="journal article" date="2021" name="Genome Biol. Evol.">
        <title>Developing a high-quality reference genome for a parasitic bivalve with doubly uniparental inheritance (Bivalvia: Unionida).</title>
        <authorList>
            <person name="Smith C.H."/>
        </authorList>
    </citation>
    <scope>NUCLEOTIDE SEQUENCE</scope>
    <source>
        <strain evidence="2">CHS0354</strain>
        <tissue evidence="2">Mantle</tissue>
    </source>
</reference>
<evidence type="ECO:0000313" key="2">
    <source>
        <dbReference type="EMBL" id="KAK3579775.1"/>
    </source>
</evidence>